<feature type="chain" id="PRO_5047446269" description="DUF3718 domain-containing protein" evidence="1">
    <location>
        <begin position="30"/>
        <end position="166"/>
    </location>
</feature>
<protein>
    <recommendedName>
        <fullName evidence="4">DUF3718 domain-containing protein</fullName>
    </recommendedName>
</protein>
<organism evidence="2 3">
    <name type="scientific">Thiomicrorhabdus heinhorstiae</name>
    <dbReference type="NCBI Taxonomy" id="2748010"/>
    <lineage>
        <taxon>Bacteria</taxon>
        <taxon>Pseudomonadati</taxon>
        <taxon>Pseudomonadota</taxon>
        <taxon>Gammaproteobacteria</taxon>
        <taxon>Thiotrichales</taxon>
        <taxon>Piscirickettsiaceae</taxon>
        <taxon>Thiomicrorhabdus</taxon>
    </lineage>
</organism>
<evidence type="ECO:0000313" key="3">
    <source>
        <dbReference type="Proteomes" id="UP001193680"/>
    </source>
</evidence>
<comment type="caution">
    <text evidence="2">The sequence shown here is derived from an EMBL/GenBank/DDBJ whole genome shotgun (WGS) entry which is preliminary data.</text>
</comment>
<sequence>MKATTKTTKYTLGLIVGALLSAQTFTAAAQDRNPEMAQKRTLDLCVEYYGLDNDADRGKYLKELNLRAQLSEKDHKLVPKHQVEPSMTMCGMYMSRGKPLAEQGRQLRPMVFKVVHVYPDMYYVTQSGMVVAAYERTEGSMPPKLYEEVPEVAPPPMMKHSAPMPQ</sequence>
<evidence type="ECO:0008006" key="4">
    <source>
        <dbReference type="Google" id="ProtNLM"/>
    </source>
</evidence>
<accession>A0ABS0BWU1</accession>
<evidence type="ECO:0000256" key="1">
    <source>
        <dbReference type="SAM" id="SignalP"/>
    </source>
</evidence>
<proteinExistence type="predicted"/>
<keyword evidence="3" id="KW-1185">Reference proteome</keyword>
<gene>
    <name evidence="2" type="ORF">H8792_007835</name>
</gene>
<dbReference type="RefSeq" id="WP_185978395.1">
    <property type="nucleotide sequence ID" value="NZ_JACBGI020000014.1"/>
</dbReference>
<reference evidence="2 3" key="1">
    <citation type="submission" date="2020-11" db="EMBL/GenBank/DDBJ databases">
        <title>Sulfur oxidizing isolate from Hospital Hole Sinkhole.</title>
        <authorList>
            <person name="Scott K.M."/>
        </authorList>
    </citation>
    <scope>NUCLEOTIDE SEQUENCE [LARGE SCALE GENOMIC DNA]</scope>
    <source>
        <strain evidence="2 3">HH1</strain>
    </source>
</reference>
<evidence type="ECO:0000313" key="2">
    <source>
        <dbReference type="EMBL" id="MBF6058249.1"/>
    </source>
</evidence>
<dbReference type="Proteomes" id="UP001193680">
    <property type="component" value="Unassembled WGS sequence"/>
</dbReference>
<dbReference type="EMBL" id="JACBGI020000014">
    <property type="protein sequence ID" value="MBF6058249.1"/>
    <property type="molecule type" value="Genomic_DNA"/>
</dbReference>
<keyword evidence="1" id="KW-0732">Signal</keyword>
<feature type="signal peptide" evidence="1">
    <location>
        <begin position="1"/>
        <end position="29"/>
    </location>
</feature>
<name>A0ABS0BWU1_9GAMM</name>